<dbReference type="SUPFAM" id="SSF47226">
    <property type="entry name" value="Histidine-containing phosphotransfer domain, HPT domain"/>
    <property type="match status" value="1"/>
</dbReference>
<dbReference type="EMBL" id="JAVIDA010000007">
    <property type="protein sequence ID" value="MDQ9071203.1"/>
    <property type="molecule type" value="Genomic_DNA"/>
</dbReference>
<protein>
    <submittedName>
        <fullName evidence="1">Chemotaxis protein</fullName>
    </submittedName>
</protein>
<evidence type="ECO:0000313" key="1">
    <source>
        <dbReference type="EMBL" id="MDQ9071203.1"/>
    </source>
</evidence>
<dbReference type="Proteomes" id="UP001243195">
    <property type="component" value="Unassembled WGS sequence"/>
</dbReference>
<evidence type="ECO:0000313" key="2">
    <source>
        <dbReference type="Proteomes" id="UP001243195"/>
    </source>
</evidence>
<name>A0AAW8JIX8_9GAMM</name>
<gene>
    <name evidence="1" type="ORF">RFH51_06995</name>
</gene>
<dbReference type="AlphaFoldDB" id="A0AAW8JIX8"/>
<accession>A0AAW8JIX8</accession>
<dbReference type="InterPro" id="IPR036641">
    <property type="entry name" value="HPT_dom_sf"/>
</dbReference>
<dbReference type="GO" id="GO:0000160">
    <property type="term" value="P:phosphorelay signal transduction system"/>
    <property type="evidence" value="ECO:0007669"/>
    <property type="project" value="InterPro"/>
</dbReference>
<reference evidence="1" key="1">
    <citation type="submission" date="2023-08" db="EMBL/GenBank/DDBJ databases">
        <title>Emergence of clinically-relevant ST2 carbapenem-resistant Acinetobacter baumannii strains in hospital sewages in Zhejiang, East of China.</title>
        <authorList>
            <person name="Kaichao C."/>
            <person name="Zhang R."/>
        </authorList>
    </citation>
    <scope>NUCLEOTIDE SEQUENCE</scope>
    <source>
        <strain evidence="1">M-SY-60</strain>
    </source>
</reference>
<organism evidence="1 2">
    <name type="scientific">Acinetobacter gerneri</name>
    <dbReference type="NCBI Taxonomy" id="202952"/>
    <lineage>
        <taxon>Bacteria</taxon>
        <taxon>Pseudomonadati</taxon>
        <taxon>Pseudomonadota</taxon>
        <taxon>Gammaproteobacteria</taxon>
        <taxon>Moraxellales</taxon>
        <taxon>Moraxellaceae</taxon>
        <taxon>Acinetobacter</taxon>
    </lineage>
</organism>
<comment type="caution">
    <text evidence="1">The sequence shown here is derived from an EMBL/GenBank/DDBJ whole genome shotgun (WGS) entry which is preliminary data.</text>
</comment>
<dbReference type="RefSeq" id="WP_308955621.1">
    <property type="nucleotide sequence ID" value="NZ_JAVICY010000006.1"/>
</dbReference>
<sequence>MSYQTSIHFDPTRLLMIKNEVENSIQLVENAVEHLVEDKTLAFGIDDALIQIKQCAQVLHLIEMPLLANIAAYSAELMQKIMQKPADIKTDQVVALTEGTTMLKKYIGFICLREVHVPQFLLDTLNVLEIALKKPISSEGAKLENYDISKLKYQPQSQITDLEKTIYIHKLYKYCLNNILQQQESDLDLQGLEIVGKYLALHSHEFPSMHYWKILNLVFENFEQIALNQPRYRSLIEIEKNIALFYQHPEQFQVTSHDLANALSLVISLEHPSSQTIREELKIGDEILTDIQLTIFAKQLYGPDYETIHKVVELISLELKTISRDVEYNYQNMTAEKIEKIKLSIQQLSNIFSVLNLQNIDHDLKQLNQNITLENIKENETFLKNMMKSILNAINFLDILERNYTSNHIKIKVNNTQISLDHLDHAYEVLCSESKNLIEETHKNLVQYLSEPNTELLNKSQIALKELSGAALFVNVQVLQQSLIDCSNFILLKIHKNIDLSSIHIEHILDVLASLDLMIDNLQNKQPILHSMFNVALASSHNLKH</sequence>
<proteinExistence type="predicted"/>